<feature type="transmembrane region" description="Helical" evidence="5">
    <location>
        <begin position="99"/>
        <end position="118"/>
    </location>
</feature>
<evidence type="ECO:0000313" key="7">
    <source>
        <dbReference type="EMBL" id="QOR71083.1"/>
    </source>
</evidence>
<feature type="region of interest" description="Disordered" evidence="4">
    <location>
        <begin position="373"/>
        <end position="394"/>
    </location>
</feature>
<sequence>MSKTEQPGQGSGSAAGALVVDALHRSAIGGIGVWQFVLVIAVMATPTLDHPVPVLLAHVLLMAALAFCLLRRGPASLCLAASYVLTAVDYAVTDDAGSALAFAAIWTACLTCATPALIMRRRTAIAVTATAIVFLTSAQIILSPNWPPSARLIVIVTSVTLSCGAHVLVRVMHNGATRADIQAARTHEAVRLERVARYAGRQLAEDARVLHDTVVNTLSAIARGGAGVADLRAVRDRCAQDVAAVAELANGRNIDAPDLSIEALRLRTGIHVDYSGPPTEDLERFESLLPADTSRAIRRAILELATNTAKHAGVGRVSIGITIKDAHLTVTVSDSGSGFDGRTIPRRGLAESVVRRCSEAGVHVDLRSTPGKGTTTTLSYSADGTPTARAEPASGLDPTSITMAGCWVWAILIVVADLAATLVRSPPVAGAAAATATAIGVLAVLCWWFTRGGRRLPHWLTFLVICSVPATFLTSLLTVHALDAPMTDLPAVLATVPLLILWVTSRSRFPLSAALVALGVAVAVAGAIMREDSPELTLLPIVAVCPQLGLFAGWMVFLPVLTRTIRRYERHRLMTLESEVASSSHTALTTARARWISAGTRSSAALLERIATGEASPRDPAIRRLCAEEESYLRQLISLDPGLIHMSPWFALALTQARARSLSLQVQAGGTDMPDMATAKAVGEVLLGVIDSCEPSDSVNVGLFSEGGEPLCLILGPHTIAASVRTVLDETGHLDHRLRHTSDFTLVTLRSRCDPPGSGQRTVDRVAHNGHPLHADDELVIS</sequence>
<feature type="transmembrane region" description="Helical" evidence="5">
    <location>
        <begin position="511"/>
        <end position="529"/>
    </location>
</feature>
<gene>
    <name evidence="7" type="ORF">IM660_01850</name>
</gene>
<feature type="transmembrane region" description="Helical" evidence="5">
    <location>
        <begin position="52"/>
        <end position="70"/>
    </location>
</feature>
<dbReference type="InterPro" id="IPR050482">
    <property type="entry name" value="Sensor_HK_TwoCompSys"/>
</dbReference>
<reference evidence="7 8" key="1">
    <citation type="submission" date="2020-10" db="EMBL/GenBank/DDBJ databases">
        <title>Haloactinobacterium sp. RN3S43, a bacterium isolated from saline soil.</title>
        <authorList>
            <person name="Sun J.-Q."/>
        </authorList>
    </citation>
    <scope>NUCLEOTIDE SEQUENCE [LARGE SCALE GENOMIC DNA]</scope>
    <source>
        <strain evidence="7 8">RN3S43</strain>
    </source>
</reference>
<evidence type="ECO:0000256" key="4">
    <source>
        <dbReference type="SAM" id="MobiDB-lite"/>
    </source>
</evidence>
<keyword evidence="3" id="KW-0902">Two-component regulatory system</keyword>
<keyword evidence="7" id="KW-0547">Nucleotide-binding</keyword>
<proteinExistence type="predicted"/>
<keyword evidence="8" id="KW-1185">Reference proteome</keyword>
<feature type="compositionally biased region" description="Polar residues" evidence="4">
    <location>
        <begin position="373"/>
        <end position="384"/>
    </location>
</feature>
<keyword evidence="5" id="KW-1133">Transmembrane helix</keyword>
<dbReference type="AlphaFoldDB" id="A0A7M1SWT0"/>
<evidence type="ECO:0000259" key="6">
    <source>
        <dbReference type="Pfam" id="PF02518"/>
    </source>
</evidence>
<keyword evidence="5" id="KW-0472">Membrane</keyword>
<dbReference type="PANTHER" id="PTHR24421">
    <property type="entry name" value="NITRATE/NITRITE SENSOR PROTEIN NARX-RELATED"/>
    <property type="match status" value="1"/>
</dbReference>
<evidence type="ECO:0000256" key="1">
    <source>
        <dbReference type="ARBA" id="ARBA00022679"/>
    </source>
</evidence>
<dbReference type="Pfam" id="PF02518">
    <property type="entry name" value="HATPase_c"/>
    <property type="match status" value="1"/>
</dbReference>
<organism evidence="7 8">
    <name type="scientific">Ruania alkalisoli</name>
    <dbReference type="NCBI Taxonomy" id="2779775"/>
    <lineage>
        <taxon>Bacteria</taxon>
        <taxon>Bacillati</taxon>
        <taxon>Actinomycetota</taxon>
        <taxon>Actinomycetes</taxon>
        <taxon>Micrococcales</taxon>
        <taxon>Ruaniaceae</taxon>
        <taxon>Ruania</taxon>
    </lineage>
</organism>
<dbReference type="Gene3D" id="3.30.565.10">
    <property type="entry name" value="Histidine kinase-like ATPase, C-terminal domain"/>
    <property type="match status" value="1"/>
</dbReference>
<keyword evidence="2" id="KW-0418">Kinase</keyword>
<feature type="transmembrane region" description="Helical" evidence="5">
    <location>
        <begin position="404"/>
        <end position="423"/>
    </location>
</feature>
<dbReference type="RefSeq" id="WP_193497752.1">
    <property type="nucleotide sequence ID" value="NZ_CP063169.1"/>
</dbReference>
<feature type="transmembrane region" description="Helical" evidence="5">
    <location>
        <begin position="125"/>
        <end position="142"/>
    </location>
</feature>
<evidence type="ECO:0000313" key="8">
    <source>
        <dbReference type="Proteomes" id="UP000593758"/>
    </source>
</evidence>
<accession>A0A7M1SWT0</accession>
<feature type="transmembrane region" description="Helical" evidence="5">
    <location>
        <begin position="77"/>
        <end position="93"/>
    </location>
</feature>
<evidence type="ECO:0000256" key="2">
    <source>
        <dbReference type="ARBA" id="ARBA00022777"/>
    </source>
</evidence>
<name>A0A7M1SWT0_9MICO</name>
<feature type="transmembrane region" description="Helical" evidence="5">
    <location>
        <begin position="27"/>
        <end position="46"/>
    </location>
</feature>
<feature type="transmembrane region" description="Helical" evidence="5">
    <location>
        <begin position="429"/>
        <end position="450"/>
    </location>
</feature>
<feature type="transmembrane region" description="Helical" evidence="5">
    <location>
        <begin position="488"/>
        <end position="504"/>
    </location>
</feature>
<keyword evidence="5" id="KW-0812">Transmembrane</keyword>
<dbReference type="GO" id="GO:0000160">
    <property type="term" value="P:phosphorelay signal transduction system"/>
    <property type="evidence" value="ECO:0007669"/>
    <property type="project" value="UniProtKB-KW"/>
</dbReference>
<dbReference type="SUPFAM" id="SSF55874">
    <property type="entry name" value="ATPase domain of HSP90 chaperone/DNA topoisomerase II/histidine kinase"/>
    <property type="match status" value="1"/>
</dbReference>
<dbReference type="GO" id="GO:0005524">
    <property type="term" value="F:ATP binding"/>
    <property type="evidence" value="ECO:0007669"/>
    <property type="project" value="UniProtKB-KW"/>
</dbReference>
<dbReference type="GO" id="GO:0016301">
    <property type="term" value="F:kinase activity"/>
    <property type="evidence" value="ECO:0007669"/>
    <property type="project" value="UniProtKB-KW"/>
</dbReference>
<dbReference type="InterPro" id="IPR036890">
    <property type="entry name" value="HATPase_C_sf"/>
</dbReference>
<keyword evidence="7" id="KW-0067">ATP-binding</keyword>
<protein>
    <submittedName>
        <fullName evidence="7">ATP-binding protein</fullName>
    </submittedName>
</protein>
<feature type="domain" description="Histidine kinase/HSP90-like ATPase" evidence="6">
    <location>
        <begin position="294"/>
        <end position="379"/>
    </location>
</feature>
<feature type="transmembrane region" description="Helical" evidence="5">
    <location>
        <begin position="541"/>
        <end position="562"/>
    </location>
</feature>
<feature type="transmembrane region" description="Helical" evidence="5">
    <location>
        <begin position="462"/>
        <end position="482"/>
    </location>
</feature>
<keyword evidence="1" id="KW-0808">Transferase</keyword>
<dbReference type="EMBL" id="CP063169">
    <property type="protein sequence ID" value="QOR71083.1"/>
    <property type="molecule type" value="Genomic_DNA"/>
</dbReference>
<dbReference type="KEGG" id="halt:IM660_01850"/>
<evidence type="ECO:0000256" key="3">
    <source>
        <dbReference type="ARBA" id="ARBA00023012"/>
    </source>
</evidence>
<evidence type="ECO:0000256" key="5">
    <source>
        <dbReference type="SAM" id="Phobius"/>
    </source>
</evidence>
<dbReference type="Proteomes" id="UP000593758">
    <property type="component" value="Chromosome"/>
</dbReference>
<feature type="transmembrane region" description="Helical" evidence="5">
    <location>
        <begin position="148"/>
        <end position="169"/>
    </location>
</feature>
<dbReference type="InterPro" id="IPR003594">
    <property type="entry name" value="HATPase_dom"/>
</dbReference>